<dbReference type="InterPro" id="IPR029045">
    <property type="entry name" value="ClpP/crotonase-like_dom_sf"/>
</dbReference>
<organism evidence="4 5">
    <name type="scientific">Eiseniibacteriota bacterium</name>
    <dbReference type="NCBI Taxonomy" id="2212470"/>
    <lineage>
        <taxon>Bacteria</taxon>
        <taxon>Candidatus Eiseniibacteriota</taxon>
    </lineage>
</organism>
<dbReference type="EMBL" id="VBOX01000064">
    <property type="protein sequence ID" value="TMQ63049.1"/>
    <property type="molecule type" value="Genomic_DNA"/>
</dbReference>
<dbReference type="PROSITE" id="PS00166">
    <property type="entry name" value="ENOYL_COA_HYDRATASE"/>
    <property type="match status" value="1"/>
</dbReference>
<comment type="caution">
    <text evidence="4">The sequence shown here is derived from an EMBL/GenBank/DDBJ whole genome shotgun (WGS) entry which is preliminary data.</text>
</comment>
<accession>A0A538THE9</accession>
<evidence type="ECO:0000313" key="4">
    <source>
        <dbReference type="EMBL" id="TMQ63049.1"/>
    </source>
</evidence>
<evidence type="ECO:0000256" key="2">
    <source>
        <dbReference type="RuleBase" id="RU003707"/>
    </source>
</evidence>
<dbReference type="AlphaFoldDB" id="A0A538THE9"/>
<dbReference type="GO" id="GO:0006635">
    <property type="term" value="P:fatty acid beta-oxidation"/>
    <property type="evidence" value="ECO:0007669"/>
    <property type="project" value="TreeGrafter"/>
</dbReference>
<dbReference type="Gene3D" id="3.90.226.10">
    <property type="entry name" value="2-enoyl-CoA Hydratase, Chain A, domain 1"/>
    <property type="match status" value="1"/>
</dbReference>
<dbReference type="InterPro" id="IPR001753">
    <property type="entry name" value="Enoyl-CoA_hydra/iso"/>
</dbReference>
<evidence type="ECO:0000256" key="3">
    <source>
        <dbReference type="SAM" id="MobiDB-lite"/>
    </source>
</evidence>
<dbReference type="PANTHER" id="PTHR11941:SF54">
    <property type="entry name" value="ENOYL-COA HYDRATASE, MITOCHONDRIAL"/>
    <property type="match status" value="1"/>
</dbReference>
<name>A0A538THE9_UNCEI</name>
<gene>
    <name evidence="4" type="ORF">E6K77_05910</name>
</gene>
<evidence type="ECO:0000313" key="5">
    <source>
        <dbReference type="Proteomes" id="UP000317366"/>
    </source>
</evidence>
<dbReference type="Pfam" id="PF00378">
    <property type="entry name" value="ECH_1"/>
    <property type="match status" value="1"/>
</dbReference>
<reference evidence="4 5" key="1">
    <citation type="journal article" date="2019" name="Nat. Microbiol.">
        <title>Mediterranean grassland soil C-N compound turnover is dependent on rainfall and depth, and is mediated by genomically divergent microorganisms.</title>
        <authorList>
            <person name="Diamond S."/>
            <person name="Andeer P.F."/>
            <person name="Li Z."/>
            <person name="Crits-Christoph A."/>
            <person name="Burstein D."/>
            <person name="Anantharaman K."/>
            <person name="Lane K.R."/>
            <person name="Thomas B.C."/>
            <person name="Pan C."/>
            <person name="Northen T.R."/>
            <person name="Banfield J.F."/>
        </authorList>
    </citation>
    <scope>NUCLEOTIDE SEQUENCE [LARGE SCALE GENOMIC DNA]</scope>
    <source>
        <strain evidence="4">WS_7</strain>
    </source>
</reference>
<feature type="region of interest" description="Disordered" evidence="3">
    <location>
        <begin position="1"/>
        <end position="31"/>
    </location>
</feature>
<dbReference type="InterPro" id="IPR018376">
    <property type="entry name" value="Enoyl-CoA_hyd/isom_CS"/>
</dbReference>
<comment type="similarity">
    <text evidence="1 2">Belongs to the enoyl-CoA hydratase/isomerase family.</text>
</comment>
<protein>
    <submittedName>
        <fullName evidence="4">Enoyl-CoA hydratase</fullName>
    </submittedName>
</protein>
<dbReference type="Proteomes" id="UP000317366">
    <property type="component" value="Unassembled WGS sequence"/>
</dbReference>
<proteinExistence type="inferred from homology"/>
<dbReference type="PANTHER" id="PTHR11941">
    <property type="entry name" value="ENOYL-COA HYDRATASE-RELATED"/>
    <property type="match status" value="1"/>
</dbReference>
<sequence length="315" mass="34464">MGRGHGARRFRRHLGHDPKRRPGAQARARGRRWFFRGGRSGSSLPPAVGPASGVCYGRNMAEREVVTYHLEDRVGRVTLDRPPLHILDLPTIREYSAALSRVERDPAVVCILGAAGDKAFSAGVDIADHTREKAPAMLEQFHGLIRKVRRLECVTIAAVQGLALGGGFELALACDMIVAEEGATFGVPEIWLGCFPPVAAAVLPRHLAPQKAYELVLSGEPITAAEATQMGLVNALAPRGKLEETLDRFVARFTEKSGAALRVAKQALRVSEDAAFGAALEAIERLYLEELMRTHDAEEGIRAFLERRPPKWEDR</sequence>
<dbReference type="CDD" id="cd06558">
    <property type="entry name" value="crotonase-like"/>
    <property type="match status" value="1"/>
</dbReference>
<evidence type="ECO:0000256" key="1">
    <source>
        <dbReference type="ARBA" id="ARBA00005254"/>
    </source>
</evidence>
<dbReference type="SUPFAM" id="SSF52096">
    <property type="entry name" value="ClpP/crotonase"/>
    <property type="match status" value="1"/>
</dbReference>
<dbReference type="GO" id="GO:0003824">
    <property type="term" value="F:catalytic activity"/>
    <property type="evidence" value="ECO:0007669"/>
    <property type="project" value="InterPro"/>
</dbReference>